<dbReference type="Proteomes" id="UP000887578">
    <property type="component" value="Unplaced"/>
</dbReference>
<evidence type="ECO:0000313" key="2">
    <source>
        <dbReference type="WBParaSite" id="PDA_v2.g16558.t1"/>
    </source>
</evidence>
<dbReference type="WBParaSite" id="PDA_v2.g16558.t1">
    <property type="protein sequence ID" value="PDA_v2.g16558.t1"/>
    <property type="gene ID" value="PDA_v2.g16558"/>
</dbReference>
<sequence length="239" mass="27384">MPAPSSLIQTPASQVSSPPFLSDLTHVAQYVETLNELKQNLGNEKKTKFKKHRTNRPRKSFLQMTVINCDGQEVSLNSVDFDTLQTLLTAKRTFLPPPPQIPGITHLHVVQTLETLLLHHLKVSVIGEFPYRLAAYFLSETAFYKCFFPKLDSDFSRPKSRKMALKTEYAKLLKYYALFFGGVLFDHTPKMQNAWMESVRTAMNATVDRLHHFRNAGKPIRYITYNGHIPPLNENNAFE</sequence>
<reference evidence="2" key="1">
    <citation type="submission" date="2022-11" db="UniProtKB">
        <authorList>
            <consortium name="WormBaseParasite"/>
        </authorList>
    </citation>
    <scope>IDENTIFICATION</scope>
</reference>
<name>A0A914PEE6_9BILA</name>
<protein>
    <submittedName>
        <fullName evidence="2">Uncharacterized protein</fullName>
    </submittedName>
</protein>
<accession>A0A914PEE6</accession>
<evidence type="ECO:0000313" key="1">
    <source>
        <dbReference type="Proteomes" id="UP000887578"/>
    </source>
</evidence>
<dbReference type="AlphaFoldDB" id="A0A914PEE6"/>
<keyword evidence="1" id="KW-1185">Reference proteome</keyword>
<organism evidence="1 2">
    <name type="scientific">Panagrolaimus davidi</name>
    <dbReference type="NCBI Taxonomy" id="227884"/>
    <lineage>
        <taxon>Eukaryota</taxon>
        <taxon>Metazoa</taxon>
        <taxon>Ecdysozoa</taxon>
        <taxon>Nematoda</taxon>
        <taxon>Chromadorea</taxon>
        <taxon>Rhabditida</taxon>
        <taxon>Tylenchina</taxon>
        <taxon>Panagrolaimomorpha</taxon>
        <taxon>Panagrolaimoidea</taxon>
        <taxon>Panagrolaimidae</taxon>
        <taxon>Panagrolaimus</taxon>
    </lineage>
</organism>
<proteinExistence type="predicted"/>